<evidence type="ECO:0000313" key="9">
    <source>
        <dbReference type="Proteomes" id="UP000008181"/>
    </source>
</evidence>
<dbReference type="AlphaFoldDB" id="G2QSY5"/>
<reference evidence="8 9" key="1">
    <citation type="journal article" date="2011" name="Nat. Biotechnol.">
        <title>Comparative genomic analysis of the thermophilic biomass-degrading fungi Myceliophthora thermophila and Thielavia terrestris.</title>
        <authorList>
            <person name="Berka R.M."/>
            <person name="Grigoriev I.V."/>
            <person name="Otillar R."/>
            <person name="Salamov A."/>
            <person name="Grimwood J."/>
            <person name="Reid I."/>
            <person name="Ishmael N."/>
            <person name="John T."/>
            <person name="Darmond C."/>
            <person name="Moisan M.-C."/>
            <person name="Henrissat B."/>
            <person name="Coutinho P.M."/>
            <person name="Lombard V."/>
            <person name="Natvig D.O."/>
            <person name="Lindquist E."/>
            <person name="Schmutz J."/>
            <person name="Lucas S."/>
            <person name="Harris P."/>
            <person name="Powlowski J."/>
            <person name="Bellemare A."/>
            <person name="Taylor D."/>
            <person name="Butler G."/>
            <person name="de Vries R.P."/>
            <person name="Allijn I.E."/>
            <person name="van den Brink J."/>
            <person name="Ushinsky S."/>
            <person name="Storms R."/>
            <person name="Powell A.J."/>
            <person name="Paulsen I.T."/>
            <person name="Elbourne L.D.H."/>
            <person name="Baker S.E."/>
            <person name="Magnuson J."/>
            <person name="LaBoissiere S."/>
            <person name="Clutterbuck A.J."/>
            <person name="Martinez D."/>
            <person name="Wogulis M."/>
            <person name="de Leon A.L."/>
            <person name="Rey M.W."/>
            <person name="Tsang A."/>
        </authorList>
    </citation>
    <scope>NUCLEOTIDE SEQUENCE [LARGE SCALE GENOMIC DNA]</scope>
    <source>
        <strain evidence="9">ATCC 38088 / NRRL 8126</strain>
    </source>
</reference>
<comment type="similarity">
    <text evidence="1">Belongs to the peptidase A1 family.</text>
</comment>
<dbReference type="InterPro" id="IPR001461">
    <property type="entry name" value="Aspartic_peptidase_A1"/>
</dbReference>
<dbReference type="PANTHER" id="PTHR47966">
    <property type="entry name" value="BETA-SITE APP-CLEAVING ENZYME, ISOFORM A-RELATED"/>
    <property type="match status" value="1"/>
</dbReference>
<organism evidence="8 9">
    <name type="scientific">Thermothielavioides terrestris (strain ATCC 38088 / NRRL 8126)</name>
    <name type="common">Thielavia terrestris</name>
    <dbReference type="NCBI Taxonomy" id="578455"/>
    <lineage>
        <taxon>Eukaryota</taxon>
        <taxon>Fungi</taxon>
        <taxon>Dikarya</taxon>
        <taxon>Ascomycota</taxon>
        <taxon>Pezizomycotina</taxon>
        <taxon>Sordariomycetes</taxon>
        <taxon>Sordariomycetidae</taxon>
        <taxon>Sordariales</taxon>
        <taxon>Chaetomiaceae</taxon>
        <taxon>Thermothielavioides</taxon>
        <taxon>Thermothielavioides terrestris</taxon>
    </lineage>
</organism>
<keyword evidence="4" id="KW-0378">Hydrolase</keyword>
<dbReference type="GO" id="GO:0004190">
    <property type="term" value="F:aspartic-type endopeptidase activity"/>
    <property type="evidence" value="ECO:0007669"/>
    <property type="project" value="UniProtKB-KW"/>
</dbReference>
<sequence length="677" mass="74863">MEADFQLFSSLRYDPVLLQVPASNLTHAGWNWVTSSPLYMLDYHRDRMLQAAAHWGWQAAVEVLDGDAGLKRLAGFVMDSIGGNQPSPLRVRVSISKKGEMSVISGPVPEMPLANLFPTRLPAPGEDPEEAHSNGRSDGQPSKTPEYEILVDSLGATWTAHSHFKTTKRAVYDGARQRAQISLADKKEVLIVNEADGTVMEGSTTTPYFWREGRWVTPAVNMEDKSEKGAGGQNGTSRRWALEKYVNTTPRPRHQDDRHHRHLHKVKIIHNQNYQRHGTKSYVSVLNRFGFQPTKPGPYFQKFTKPTDEAARGKTGPGVKPGHVWVGLYKKTKDDQVGEVTAEDQQNDAEYLCEVSIGTPPQKVTLDFDTGSADLWVNHKSFAPHKSSTFKLAPNMSWRIQYGDGSSASGSVGLDVLSIGGLTIKNQAIEIATTMSDQFSQGSMDGLLGLAFSKINTVETNGQPDPQPTPVENMITQEDIPEDSELFTSAMYSTRDQGEQSFYTFGWIDQDLVKASGQDISWTNVDTSQGFWMFPSESATVNSKKLSLSGNKAIADTGTTLALVSDEVCEALYSQIQGSYYSEQYQGYIIPKSITADDLPDFSVAVGDKEFVIQKEDLLFALADDNSWYGAVQSRGENPFDILGDAFLKSIYAIWDQGNSRFGAVPKIEKTQNIKPE</sequence>
<dbReference type="InterPro" id="IPR043132">
    <property type="entry name" value="BCAT-like_C"/>
</dbReference>
<dbReference type="PANTHER" id="PTHR47966:SF1">
    <property type="entry name" value="ASPARTYL PROTEINASE"/>
    <property type="match status" value="1"/>
</dbReference>
<dbReference type="OrthoDB" id="2747330at2759"/>
<dbReference type="InterPro" id="IPR034163">
    <property type="entry name" value="Aspergillopepsin-like_cat_dom"/>
</dbReference>
<dbReference type="RefSeq" id="XP_003649846.1">
    <property type="nucleotide sequence ID" value="XM_003649798.1"/>
</dbReference>
<feature type="region of interest" description="Disordered" evidence="6">
    <location>
        <begin position="115"/>
        <end position="144"/>
    </location>
</feature>
<feature type="active site" evidence="5">
    <location>
        <position position="556"/>
    </location>
</feature>
<dbReference type="InterPro" id="IPR033121">
    <property type="entry name" value="PEPTIDASE_A1"/>
</dbReference>
<dbReference type="SUPFAM" id="SSF50630">
    <property type="entry name" value="Acid proteases"/>
    <property type="match status" value="1"/>
</dbReference>
<dbReference type="KEGG" id="ttt:THITE_2141597"/>
<dbReference type="CDD" id="cd06097">
    <property type="entry name" value="Aspergillopepsin_like"/>
    <property type="match status" value="1"/>
</dbReference>
<dbReference type="Gene3D" id="3.20.10.10">
    <property type="entry name" value="D-amino Acid Aminotransferase, subunit A, domain 2"/>
    <property type="match status" value="1"/>
</dbReference>
<name>G2QSY5_THETT</name>
<dbReference type="Gene3D" id="2.40.70.10">
    <property type="entry name" value="Acid Proteases"/>
    <property type="match status" value="2"/>
</dbReference>
<dbReference type="Proteomes" id="UP000008181">
    <property type="component" value="Chromosome 1"/>
</dbReference>
<proteinExistence type="inferred from homology"/>
<dbReference type="SMR" id="G2QSY5"/>
<accession>G2QSY5</accession>
<keyword evidence="3" id="KW-0064">Aspartyl protease</keyword>
<dbReference type="GO" id="GO:0006508">
    <property type="term" value="P:proteolysis"/>
    <property type="evidence" value="ECO:0007669"/>
    <property type="project" value="UniProtKB-KW"/>
</dbReference>
<evidence type="ECO:0000256" key="5">
    <source>
        <dbReference type="PIRSR" id="PIRSR601461-1"/>
    </source>
</evidence>
<evidence type="ECO:0000256" key="4">
    <source>
        <dbReference type="ARBA" id="ARBA00022801"/>
    </source>
</evidence>
<keyword evidence="9" id="KW-1185">Reference proteome</keyword>
<dbReference type="EMBL" id="CP003009">
    <property type="protein sequence ID" value="AEO63510.1"/>
    <property type="molecule type" value="Genomic_DNA"/>
</dbReference>
<feature type="active site" evidence="5">
    <location>
        <position position="369"/>
    </location>
</feature>
<evidence type="ECO:0000256" key="1">
    <source>
        <dbReference type="ARBA" id="ARBA00007447"/>
    </source>
</evidence>
<dbReference type="GeneID" id="11523947"/>
<dbReference type="eggNOG" id="KOG1339">
    <property type="taxonomic scope" value="Eukaryota"/>
</dbReference>
<protein>
    <recommendedName>
        <fullName evidence="7">Peptidase A1 domain-containing protein</fullName>
    </recommendedName>
</protein>
<dbReference type="HOGENOM" id="CLU_406075_0_0_1"/>
<dbReference type="Gene3D" id="3.30.470.10">
    <property type="match status" value="1"/>
</dbReference>
<dbReference type="PRINTS" id="PR00792">
    <property type="entry name" value="PEPSIN"/>
</dbReference>
<gene>
    <name evidence="8" type="ORF">THITE_2141597</name>
</gene>
<dbReference type="InterPro" id="IPR036038">
    <property type="entry name" value="Aminotransferase-like"/>
</dbReference>
<evidence type="ECO:0000259" key="7">
    <source>
        <dbReference type="PROSITE" id="PS51767"/>
    </source>
</evidence>
<evidence type="ECO:0000256" key="2">
    <source>
        <dbReference type="ARBA" id="ARBA00022670"/>
    </source>
</evidence>
<dbReference type="InterPro" id="IPR043131">
    <property type="entry name" value="BCAT-like_N"/>
</dbReference>
<dbReference type="InterPro" id="IPR001544">
    <property type="entry name" value="Aminotrans_IV"/>
</dbReference>
<feature type="domain" description="Peptidase A1" evidence="7">
    <location>
        <begin position="351"/>
        <end position="665"/>
    </location>
</feature>
<dbReference type="InterPro" id="IPR021109">
    <property type="entry name" value="Peptidase_aspartic_dom_sf"/>
</dbReference>
<dbReference type="PROSITE" id="PS51767">
    <property type="entry name" value="PEPTIDASE_A1"/>
    <property type="match status" value="1"/>
</dbReference>
<evidence type="ECO:0000256" key="6">
    <source>
        <dbReference type="SAM" id="MobiDB-lite"/>
    </source>
</evidence>
<dbReference type="Pfam" id="PF01063">
    <property type="entry name" value="Aminotran_4"/>
    <property type="match status" value="1"/>
</dbReference>
<evidence type="ECO:0000256" key="3">
    <source>
        <dbReference type="ARBA" id="ARBA00022750"/>
    </source>
</evidence>
<evidence type="ECO:0000313" key="8">
    <source>
        <dbReference type="EMBL" id="AEO63510.1"/>
    </source>
</evidence>
<dbReference type="Pfam" id="PF00026">
    <property type="entry name" value="Asp"/>
    <property type="match status" value="1"/>
</dbReference>
<keyword evidence="2" id="KW-0645">Protease</keyword>
<dbReference type="SUPFAM" id="SSF56752">
    <property type="entry name" value="D-aminoacid aminotransferase-like PLP-dependent enzymes"/>
    <property type="match status" value="1"/>
</dbReference>